<dbReference type="GO" id="GO:0016740">
    <property type="term" value="F:transferase activity"/>
    <property type="evidence" value="ECO:0007669"/>
    <property type="project" value="UniProtKB-KW"/>
</dbReference>
<dbReference type="CDD" id="cd03360">
    <property type="entry name" value="LbH_AT_putative"/>
    <property type="match status" value="1"/>
</dbReference>
<dbReference type="AlphaFoldDB" id="A0A6I4SWV2"/>
<dbReference type="InterPro" id="IPR011004">
    <property type="entry name" value="Trimer_LpxA-like_sf"/>
</dbReference>
<dbReference type="RefSeq" id="WP_159796617.1">
    <property type="nucleotide sequence ID" value="NZ_WTYM01000052.1"/>
</dbReference>
<dbReference type="Gene3D" id="3.40.50.20">
    <property type="match status" value="1"/>
</dbReference>
<evidence type="ECO:0000256" key="1">
    <source>
        <dbReference type="ARBA" id="ARBA00007274"/>
    </source>
</evidence>
<keyword evidence="4" id="KW-1185">Reference proteome</keyword>
<dbReference type="PANTHER" id="PTHR43300:SF7">
    <property type="entry name" value="UDP-N-ACETYLBACILLOSAMINE N-ACETYLTRANSFERASE"/>
    <property type="match status" value="1"/>
</dbReference>
<evidence type="ECO:0000256" key="2">
    <source>
        <dbReference type="PIRSR" id="PIRSR620019-1"/>
    </source>
</evidence>
<dbReference type="SUPFAM" id="SSF51161">
    <property type="entry name" value="Trimeric LpxA-like enzymes"/>
    <property type="match status" value="1"/>
</dbReference>
<dbReference type="EMBL" id="WTYM01000052">
    <property type="protein sequence ID" value="MXO60564.1"/>
    <property type="molecule type" value="Genomic_DNA"/>
</dbReference>
<feature type="active site" description="Proton acceptor" evidence="2">
    <location>
        <position position="140"/>
    </location>
</feature>
<comment type="similarity">
    <text evidence="1">Belongs to the transferase hexapeptide repeat family.</text>
</comment>
<keyword evidence="3" id="KW-0808">Transferase</keyword>
<dbReference type="Proteomes" id="UP000433652">
    <property type="component" value="Unassembled WGS sequence"/>
</dbReference>
<dbReference type="PANTHER" id="PTHR43300">
    <property type="entry name" value="ACETYLTRANSFERASE"/>
    <property type="match status" value="1"/>
</dbReference>
<proteinExistence type="inferred from homology"/>
<gene>
    <name evidence="3" type="ORF">GRI89_13545</name>
</gene>
<feature type="site" description="Increases basicity of active site His" evidence="2">
    <location>
        <position position="141"/>
    </location>
</feature>
<dbReference type="InterPro" id="IPR020019">
    <property type="entry name" value="AcTrfase_PglD-like"/>
</dbReference>
<evidence type="ECO:0000313" key="3">
    <source>
        <dbReference type="EMBL" id="MXO60564.1"/>
    </source>
</evidence>
<protein>
    <submittedName>
        <fullName evidence="3">Acetyltransferase</fullName>
    </submittedName>
</protein>
<comment type="caution">
    <text evidence="3">The sequence shown here is derived from an EMBL/GenBank/DDBJ whole genome shotgun (WGS) entry which is preliminary data.</text>
</comment>
<organism evidence="3 4">
    <name type="scientific">Croceibacterium salegens</name>
    <dbReference type="NCBI Taxonomy" id="1737568"/>
    <lineage>
        <taxon>Bacteria</taxon>
        <taxon>Pseudomonadati</taxon>
        <taxon>Pseudomonadota</taxon>
        <taxon>Alphaproteobacteria</taxon>
        <taxon>Sphingomonadales</taxon>
        <taxon>Erythrobacteraceae</taxon>
        <taxon>Croceibacterium</taxon>
    </lineage>
</organism>
<dbReference type="Gene3D" id="2.160.10.10">
    <property type="entry name" value="Hexapeptide repeat proteins"/>
    <property type="match status" value="1"/>
</dbReference>
<name>A0A6I4SWV2_9SPHN</name>
<accession>A0A6I4SWV2</accession>
<evidence type="ECO:0000313" key="4">
    <source>
        <dbReference type="Proteomes" id="UP000433652"/>
    </source>
</evidence>
<dbReference type="OrthoDB" id="9815592at2"/>
<reference evidence="3 4" key="1">
    <citation type="submission" date="2019-12" db="EMBL/GenBank/DDBJ databases">
        <title>Genomic-based taxomic classification of the family Erythrobacteraceae.</title>
        <authorList>
            <person name="Xu L."/>
        </authorList>
    </citation>
    <scope>NUCLEOTIDE SEQUENCE [LARGE SCALE GENOMIC DNA]</scope>
    <source>
        <strain evidence="3 4">MCCC 1K01500</strain>
    </source>
</reference>
<sequence length="218" mass="23106">MSVARLHAVYGASGAGRGIMPLLRAQNGNAADIECLYVDDAADGTLVNSQRCLTLEQFLNEPVSERKIVLAVADGAIRRRLAERCHAERIGFLSVVAQQHVRMDASIIGEGAVFSPFTTVASNVQIGKHFHCNINSYVEHDCVIGDFVTFAPSVCCNGNIQIRDGAYIGTGAVIRQGRHGAPLTIGENAVVGMGAVVLGDVAPGEIVVGNPARVMRRV</sequence>
<dbReference type="InterPro" id="IPR050179">
    <property type="entry name" value="Trans_hexapeptide_repeat"/>
</dbReference>